<dbReference type="GO" id="GO:0005524">
    <property type="term" value="F:ATP binding"/>
    <property type="evidence" value="ECO:0007669"/>
    <property type="project" value="UniProtKB-UniRule"/>
</dbReference>
<evidence type="ECO:0000256" key="4">
    <source>
        <dbReference type="ARBA" id="ARBA00022777"/>
    </source>
</evidence>
<proteinExistence type="predicted"/>
<dbReference type="PROSITE" id="PS00107">
    <property type="entry name" value="PROTEIN_KINASE_ATP"/>
    <property type="match status" value="1"/>
</dbReference>
<evidence type="ECO:0000256" key="2">
    <source>
        <dbReference type="ARBA" id="ARBA00022679"/>
    </source>
</evidence>
<gene>
    <name evidence="8" type="ORF">RFI_31596</name>
</gene>
<dbReference type="OrthoDB" id="548217at2759"/>
<sequence>MNSENEIRSKSCIYIIETKIGEGAYGIVLKCQNKETKENIAIKKFKDTEEDEHIKKCITREIKILRMLKHENIIAFKDAFRYLKKKSKININEINKIYSLKKILYLVFELMQGNMLELLEKTKNGLESELLKLYSYQLIQAVKYCHHFNIIHRDIKPENLLINVSPQPLLKLCDFGFARIIDNNDNDDNNGNNNNNHQQQSLTDYVATRWYRAPELLLGFKNYNKPIDIWAIGCIVAELIDSQPLFPGESDLDQLFLIRKVLGPLTEQQKELFSKNPRFLGATLPEIANPQTLSRRYQGHKTFHSSLLSLLKGLLEMDETQRLTIEQAHQHPYFKCFQDNPCTTHYSNHSDSISQHLSTFINHHPYHSHSYEGDINSTFKHPNDDHPQNSRKDFTSSKIPMTPPIILNVDKNINNGGNEIIGFGLKDKRKQYIFSAAKESRNIHRFEKKKKNVYVYFLKQLEQNARYKRKYERDKDKTVIAHDDNNDVSNVTENNNNSNNETLLQTCNTNASSFAHKHCPPLPMASCARNSNGNNNIANINSGDLPSMHNIPRKENKHHHFNGNINNSSVHRWNQKNFDDGTFF</sequence>
<evidence type="ECO:0000256" key="6">
    <source>
        <dbReference type="PROSITE-ProRule" id="PRU10141"/>
    </source>
</evidence>
<dbReference type="SUPFAM" id="SSF56112">
    <property type="entry name" value="Protein kinase-like (PK-like)"/>
    <property type="match status" value="1"/>
</dbReference>
<dbReference type="EMBL" id="ASPP01027768">
    <property type="protein sequence ID" value="ETO05800.1"/>
    <property type="molecule type" value="Genomic_DNA"/>
</dbReference>
<dbReference type="FunFam" id="1.10.510.10:FF:000624">
    <property type="entry name" value="Mitogen-activated protein kinase"/>
    <property type="match status" value="1"/>
</dbReference>
<keyword evidence="2" id="KW-0808">Transferase</keyword>
<keyword evidence="1" id="KW-0723">Serine/threonine-protein kinase</keyword>
<name>X6LYJ1_RETFI</name>
<comment type="caution">
    <text evidence="8">The sequence shown here is derived from an EMBL/GenBank/DDBJ whole genome shotgun (WGS) entry which is preliminary data.</text>
</comment>
<evidence type="ECO:0000313" key="9">
    <source>
        <dbReference type="Proteomes" id="UP000023152"/>
    </source>
</evidence>
<dbReference type="PROSITE" id="PS50011">
    <property type="entry name" value="PROTEIN_KINASE_DOM"/>
    <property type="match status" value="1"/>
</dbReference>
<dbReference type="AlphaFoldDB" id="X6LYJ1"/>
<dbReference type="InterPro" id="IPR011009">
    <property type="entry name" value="Kinase-like_dom_sf"/>
</dbReference>
<keyword evidence="4 8" id="KW-0418">Kinase</keyword>
<dbReference type="Proteomes" id="UP000023152">
    <property type="component" value="Unassembled WGS sequence"/>
</dbReference>
<accession>X6LYJ1</accession>
<dbReference type="Pfam" id="PF00069">
    <property type="entry name" value="Pkinase"/>
    <property type="match status" value="1"/>
</dbReference>
<reference evidence="8 9" key="1">
    <citation type="journal article" date="2013" name="Curr. Biol.">
        <title>The Genome of the Foraminiferan Reticulomyxa filosa.</title>
        <authorList>
            <person name="Glockner G."/>
            <person name="Hulsmann N."/>
            <person name="Schleicher M."/>
            <person name="Noegel A.A."/>
            <person name="Eichinger L."/>
            <person name="Gallinger C."/>
            <person name="Pawlowski J."/>
            <person name="Sierra R."/>
            <person name="Euteneuer U."/>
            <person name="Pillet L."/>
            <person name="Moustafa A."/>
            <person name="Platzer M."/>
            <person name="Groth M."/>
            <person name="Szafranski K."/>
            <person name="Schliwa M."/>
        </authorList>
    </citation>
    <scope>NUCLEOTIDE SEQUENCE [LARGE SCALE GENOMIC DNA]</scope>
</reference>
<dbReference type="PROSITE" id="PS00108">
    <property type="entry name" value="PROTEIN_KINASE_ST"/>
    <property type="match status" value="1"/>
</dbReference>
<dbReference type="InterPro" id="IPR017441">
    <property type="entry name" value="Protein_kinase_ATP_BS"/>
</dbReference>
<dbReference type="Gene3D" id="1.10.510.10">
    <property type="entry name" value="Transferase(Phosphotransferase) domain 1"/>
    <property type="match status" value="1"/>
</dbReference>
<evidence type="ECO:0000259" key="7">
    <source>
        <dbReference type="PROSITE" id="PS50011"/>
    </source>
</evidence>
<dbReference type="InterPro" id="IPR050117">
    <property type="entry name" value="MAPK"/>
</dbReference>
<evidence type="ECO:0000313" key="8">
    <source>
        <dbReference type="EMBL" id="ETO05800.1"/>
    </source>
</evidence>
<feature type="domain" description="Protein kinase" evidence="7">
    <location>
        <begin position="14"/>
        <end position="334"/>
    </location>
</feature>
<keyword evidence="3 6" id="KW-0547">Nucleotide-binding</keyword>
<organism evidence="8 9">
    <name type="scientific">Reticulomyxa filosa</name>
    <dbReference type="NCBI Taxonomy" id="46433"/>
    <lineage>
        <taxon>Eukaryota</taxon>
        <taxon>Sar</taxon>
        <taxon>Rhizaria</taxon>
        <taxon>Retaria</taxon>
        <taxon>Foraminifera</taxon>
        <taxon>Monothalamids</taxon>
        <taxon>Reticulomyxidae</taxon>
        <taxon>Reticulomyxa</taxon>
    </lineage>
</organism>
<dbReference type="InterPro" id="IPR000719">
    <property type="entry name" value="Prot_kinase_dom"/>
</dbReference>
<protein>
    <submittedName>
        <fullName evidence="8">Cyclin-dependent kinase-like protein</fullName>
    </submittedName>
</protein>
<dbReference type="GO" id="GO:0004674">
    <property type="term" value="F:protein serine/threonine kinase activity"/>
    <property type="evidence" value="ECO:0007669"/>
    <property type="project" value="UniProtKB-KW"/>
</dbReference>
<keyword evidence="5 6" id="KW-0067">ATP-binding</keyword>
<dbReference type="SMART" id="SM00220">
    <property type="entry name" value="S_TKc"/>
    <property type="match status" value="1"/>
</dbReference>
<dbReference type="Gene3D" id="3.30.200.20">
    <property type="entry name" value="Phosphorylase Kinase, domain 1"/>
    <property type="match status" value="1"/>
</dbReference>
<keyword evidence="9" id="KW-1185">Reference proteome</keyword>
<evidence type="ECO:0000256" key="1">
    <source>
        <dbReference type="ARBA" id="ARBA00022527"/>
    </source>
</evidence>
<dbReference type="PANTHER" id="PTHR24055">
    <property type="entry name" value="MITOGEN-ACTIVATED PROTEIN KINASE"/>
    <property type="match status" value="1"/>
</dbReference>
<evidence type="ECO:0000256" key="3">
    <source>
        <dbReference type="ARBA" id="ARBA00022741"/>
    </source>
</evidence>
<evidence type="ECO:0000256" key="5">
    <source>
        <dbReference type="ARBA" id="ARBA00022840"/>
    </source>
</evidence>
<feature type="binding site" evidence="6">
    <location>
        <position position="44"/>
    </location>
    <ligand>
        <name>ATP</name>
        <dbReference type="ChEBI" id="CHEBI:30616"/>
    </ligand>
</feature>
<dbReference type="InterPro" id="IPR008271">
    <property type="entry name" value="Ser/Thr_kinase_AS"/>
</dbReference>